<dbReference type="Proteomes" id="UP001230051">
    <property type="component" value="Unassembled WGS sequence"/>
</dbReference>
<organism evidence="2 3">
    <name type="scientific">Acipenser oxyrinchus oxyrinchus</name>
    <dbReference type="NCBI Taxonomy" id="40147"/>
    <lineage>
        <taxon>Eukaryota</taxon>
        <taxon>Metazoa</taxon>
        <taxon>Chordata</taxon>
        <taxon>Craniata</taxon>
        <taxon>Vertebrata</taxon>
        <taxon>Euteleostomi</taxon>
        <taxon>Actinopterygii</taxon>
        <taxon>Chondrostei</taxon>
        <taxon>Acipenseriformes</taxon>
        <taxon>Acipenseridae</taxon>
        <taxon>Acipenser</taxon>
    </lineage>
</organism>
<dbReference type="PANTHER" id="PTHR31025:SF29">
    <property type="entry name" value="SI:CH211-196P9.1"/>
    <property type="match status" value="1"/>
</dbReference>
<dbReference type="PANTHER" id="PTHR31025">
    <property type="entry name" value="SI:CH211-196P9.1-RELATED"/>
    <property type="match status" value="1"/>
</dbReference>
<dbReference type="EMBL" id="JAGXEW010000016">
    <property type="protein sequence ID" value="KAK1162685.1"/>
    <property type="molecule type" value="Genomic_DNA"/>
</dbReference>
<accession>A0AAD8D503</accession>
<gene>
    <name evidence="2" type="ORF">AOXY_G17590</name>
</gene>
<proteinExistence type="predicted"/>
<keyword evidence="3" id="KW-1185">Reference proteome</keyword>
<evidence type="ECO:0000313" key="2">
    <source>
        <dbReference type="EMBL" id="KAK1162685.1"/>
    </source>
</evidence>
<name>A0AAD8D503_ACIOX</name>
<feature type="region of interest" description="Disordered" evidence="1">
    <location>
        <begin position="1"/>
        <end position="33"/>
    </location>
</feature>
<comment type="caution">
    <text evidence="2">The sequence shown here is derived from an EMBL/GenBank/DDBJ whole genome shotgun (WGS) entry which is preliminary data.</text>
</comment>
<protein>
    <submittedName>
        <fullName evidence="2">Uncharacterized protein</fullName>
    </submittedName>
</protein>
<dbReference type="AlphaFoldDB" id="A0AAD8D503"/>
<evidence type="ECO:0000256" key="1">
    <source>
        <dbReference type="SAM" id="MobiDB-lite"/>
    </source>
</evidence>
<feature type="compositionally biased region" description="Basic and acidic residues" evidence="1">
    <location>
        <begin position="17"/>
        <end position="29"/>
    </location>
</feature>
<evidence type="ECO:0000313" key="3">
    <source>
        <dbReference type="Proteomes" id="UP001230051"/>
    </source>
</evidence>
<sequence length="169" mass="18987">MQRKTSSRKTDTQPTEQRGEPANESDVSHLDNQLPKGSSMEAIALMNHSRDRKLIIEKMKETFEYIQRLVHDAEKSSSMLAVFPQLLDTKGLVDFAMLFGPDSAARLLEKWSTCFKGRVIKEAGTLMPTSFLQRLIASAENKVSGLDNRPGIKLFKGFKGIKGLFVLDR</sequence>
<reference evidence="2" key="1">
    <citation type="submission" date="2022-02" db="EMBL/GenBank/DDBJ databases">
        <title>Atlantic sturgeon de novo genome assembly.</title>
        <authorList>
            <person name="Stock M."/>
            <person name="Klopp C."/>
            <person name="Guiguen Y."/>
            <person name="Cabau C."/>
            <person name="Parinello H."/>
            <person name="Santidrian Yebra-Pimentel E."/>
            <person name="Kuhl H."/>
            <person name="Dirks R.P."/>
            <person name="Guessner J."/>
            <person name="Wuertz S."/>
            <person name="Du K."/>
            <person name="Schartl M."/>
        </authorList>
    </citation>
    <scope>NUCLEOTIDE SEQUENCE</scope>
    <source>
        <strain evidence="2">STURGEONOMICS-FGT-2020</strain>
        <tissue evidence="2">Whole blood</tissue>
    </source>
</reference>